<dbReference type="GO" id="GO:0120147">
    <property type="term" value="F:formylglycine-generating oxidase activity"/>
    <property type="evidence" value="ECO:0007669"/>
    <property type="project" value="TreeGrafter"/>
</dbReference>
<dbReference type="InterPro" id="IPR016187">
    <property type="entry name" value="CTDL_fold"/>
</dbReference>
<dbReference type="InterPro" id="IPR051043">
    <property type="entry name" value="Sulfatase_Mod_Factor_Kinase"/>
</dbReference>
<dbReference type="AlphaFoldDB" id="A0A557SGC5"/>
<protein>
    <submittedName>
        <fullName evidence="2">Formylglycine-generating enzyme family protein</fullName>
    </submittedName>
</protein>
<evidence type="ECO:0000259" key="1">
    <source>
        <dbReference type="Pfam" id="PF03781"/>
    </source>
</evidence>
<dbReference type="PANTHER" id="PTHR23150">
    <property type="entry name" value="SULFATASE MODIFYING FACTOR 1, 2"/>
    <property type="match status" value="1"/>
</dbReference>
<organism evidence="2 3">
    <name type="scientific">Denitromonas halophila</name>
    <dbReference type="NCBI Taxonomy" id="1629404"/>
    <lineage>
        <taxon>Bacteria</taxon>
        <taxon>Pseudomonadati</taxon>
        <taxon>Pseudomonadota</taxon>
        <taxon>Betaproteobacteria</taxon>
        <taxon>Rhodocyclales</taxon>
        <taxon>Zoogloeaceae</taxon>
        <taxon>Denitromonas</taxon>
    </lineage>
</organism>
<dbReference type="PANTHER" id="PTHR23150:SF19">
    <property type="entry name" value="FORMYLGLYCINE-GENERATING ENZYME"/>
    <property type="match status" value="1"/>
</dbReference>
<gene>
    <name evidence="2" type="ORF">FHP89_10085</name>
</gene>
<sequence>MPSTRTELRSDPTPFHGVSIYAISRLDSLAKQLTEILSMHLSVQNRAKSRVLLIPLTLCAVFTSACTSFNPAEDPKITAEAQKKKTELLESVSTSWIQRRSREYGEWQSSNSDNENQLKSIIDKAPEQATKKDRSIDANDRVTFFYLSTTEIWDKHFAPKMVAIPSGEFSIGGRDKKADSNEKPLKRIAIKKPFLVSKNPITLGEFAYFVKKTGYKSDSGIKGCLFNSIFWQLGSEHGWAFPGYEQSFDHPVVCINKHDALAYADWLRKVTNKNYRLLTEAEYEWAASGGKDGAYHWGDTYEEGKGNCSVRGTEGVKPVGSYESNSFGLFDMAGGPTTYVQDCFLDNYEALPADGSAVKQGKPAGGLVDKLAETYKPDECLSSVRGGSWWVVGLFQNTYHGCENSLRISKRSFGNINSRQFNRGLRLARDIP</sequence>
<name>A0A557SGC5_9RHOO</name>
<dbReference type="Gene3D" id="3.90.1580.10">
    <property type="entry name" value="paralog of FGE (formylglycine-generating enzyme)"/>
    <property type="match status" value="1"/>
</dbReference>
<reference evidence="2 3" key="1">
    <citation type="submission" date="2019-07" db="EMBL/GenBank/DDBJ databases">
        <title>The pathways for chlorine oxyanion respiration interact through the shared metabolite chlorate.</title>
        <authorList>
            <person name="Barnum T.P."/>
            <person name="Cheng Y."/>
            <person name="Hill K.A."/>
            <person name="Lucas L.N."/>
            <person name="Carlson H.K."/>
            <person name="Coates J.D."/>
        </authorList>
    </citation>
    <scope>NUCLEOTIDE SEQUENCE [LARGE SCALE GENOMIC DNA]</scope>
    <source>
        <strain evidence="2 3">SFB-1</strain>
    </source>
</reference>
<accession>A0A557SGC5</accession>
<feature type="domain" description="Sulfatase-modifying factor enzyme-like" evidence="1">
    <location>
        <begin position="158"/>
        <end position="429"/>
    </location>
</feature>
<proteinExistence type="predicted"/>
<dbReference type="EMBL" id="VMNI01000008">
    <property type="protein sequence ID" value="TVO76444.1"/>
    <property type="molecule type" value="Genomic_DNA"/>
</dbReference>
<evidence type="ECO:0000313" key="2">
    <source>
        <dbReference type="EMBL" id="TVO76444.1"/>
    </source>
</evidence>
<dbReference type="InterPro" id="IPR042095">
    <property type="entry name" value="SUMF_sf"/>
</dbReference>
<dbReference type="Pfam" id="PF03781">
    <property type="entry name" value="FGE-sulfatase"/>
    <property type="match status" value="1"/>
</dbReference>
<dbReference type="SUPFAM" id="SSF56436">
    <property type="entry name" value="C-type lectin-like"/>
    <property type="match status" value="1"/>
</dbReference>
<comment type="caution">
    <text evidence="2">The sequence shown here is derived from an EMBL/GenBank/DDBJ whole genome shotgun (WGS) entry which is preliminary data.</text>
</comment>
<dbReference type="InterPro" id="IPR005532">
    <property type="entry name" value="SUMF_dom"/>
</dbReference>
<dbReference type="Proteomes" id="UP000318349">
    <property type="component" value="Unassembled WGS sequence"/>
</dbReference>
<evidence type="ECO:0000313" key="3">
    <source>
        <dbReference type="Proteomes" id="UP000318349"/>
    </source>
</evidence>